<protein>
    <submittedName>
        <fullName evidence="2">Aspartate kinase</fullName>
        <ecNumber evidence="2">2.7.2.4</ecNumber>
    </submittedName>
</protein>
<evidence type="ECO:0000313" key="2">
    <source>
        <dbReference type="EMBL" id="TBW74201.1"/>
    </source>
</evidence>
<evidence type="ECO:0000259" key="1">
    <source>
        <dbReference type="Pfam" id="PF00696"/>
    </source>
</evidence>
<dbReference type="EC" id="2.7.2.4" evidence="2"/>
<name>A0A7Z7YSX0_STACP</name>
<sequence length="70" mass="7941">MKVAKFGGSSVSTAEQIKKVLTIVNEDPERKIIIVSAPGKRHNDDIKTTDLLIRLYEKVLNKLNYESKKQ</sequence>
<dbReference type="InterPro" id="IPR036393">
    <property type="entry name" value="AceGlu_kinase-like_sf"/>
</dbReference>
<accession>A0A7Z7YSX0</accession>
<keyword evidence="2" id="KW-0418">Kinase</keyword>
<feature type="domain" description="Aspartate/glutamate/uridylate kinase" evidence="1">
    <location>
        <begin position="2"/>
        <end position="55"/>
    </location>
</feature>
<dbReference type="PROSITE" id="PS00324">
    <property type="entry name" value="ASPARTOKINASE"/>
    <property type="match status" value="1"/>
</dbReference>
<dbReference type="GO" id="GO:0008652">
    <property type="term" value="P:amino acid biosynthetic process"/>
    <property type="evidence" value="ECO:0007669"/>
    <property type="project" value="InterPro"/>
</dbReference>
<dbReference type="EMBL" id="SCHC01000132">
    <property type="protein sequence ID" value="TBW74201.1"/>
    <property type="molecule type" value="Genomic_DNA"/>
</dbReference>
<dbReference type="InterPro" id="IPR001048">
    <property type="entry name" value="Asp/Glu/Uridylate_kinase"/>
</dbReference>
<comment type="caution">
    <text evidence="2">The sequence shown here is derived from an EMBL/GenBank/DDBJ whole genome shotgun (WGS) entry which is preliminary data.</text>
</comment>
<dbReference type="InterPro" id="IPR018042">
    <property type="entry name" value="Aspartate_kinase_CS"/>
</dbReference>
<dbReference type="Proteomes" id="UP000291949">
    <property type="component" value="Unassembled WGS sequence"/>
</dbReference>
<feature type="non-terminal residue" evidence="2">
    <location>
        <position position="70"/>
    </location>
</feature>
<dbReference type="SUPFAM" id="SSF53633">
    <property type="entry name" value="Carbamate kinase-like"/>
    <property type="match status" value="1"/>
</dbReference>
<organism evidence="2 3">
    <name type="scientific">Staphylococcus capitis</name>
    <dbReference type="NCBI Taxonomy" id="29388"/>
    <lineage>
        <taxon>Bacteria</taxon>
        <taxon>Bacillati</taxon>
        <taxon>Bacillota</taxon>
        <taxon>Bacilli</taxon>
        <taxon>Bacillales</taxon>
        <taxon>Staphylococcaceae</taxon>
        <taxon>Staphylococcus</taxon>
    </lineage>
</organism>
<dbReference type="Pfam" id="PF00696">
    <property type="entry name" value="AA_kinase"/>
    <property type="match status" value="1"/>
</dbReference>
<gene>
    <name evidence="2" type="ORF">EQ811_13080</name>
</gene>
<evidence type="ECO:0000313" key="3">
    <source>
        <dbReference type="Proteomes" id="UP000291949"/>
    </source>
</evidence>
<proteinExistence type="predicted"/>
<dbReference type="GO" id="GO:0004072">
    <property type="term" value="F:aspartate kinase activity"/>
    <property type="evidence" value="ECO:0007669"/>
    <property type="project" value="UniProtKB-EC"/>
</dbReference>
<reference evidence="2 3" key="1">
    <citation type="journal article" date="2019" name="Sci. Transl. Med.">
        <title>Quorum sensing between bacterial species on the skin protects against epidermal injury in atopic dermatitis.</title>
        <authorList>
            <person name="Williams M.R."/>
        </authorList>
    </citation>
    <scope>NUCLEOTIDE SEQUENCE [LARGE SCALE GENOMIC DNA]</scope>
    <source>
        <strain evidence="2 3">H8</strain>
    </source>
</reference>
<dbReference type="AlphaFoldDB" id="A0A7Z7YSX0"/>
<keyword evidence="2" id="KW-0808">Transferase</keyword>
<dbReference type="Gene3D" id="3.40.1160.10">
    <property type="entry name" value="Acetylglutamate kinase-like"/>
    <property type="match status" value="1"/>
</dbReference>